<feature type="domain" description="DUF5977" evidence="2">
    <location>
        <begin position="1022"/>
        <end position="1086"/>
    </location>
</feature>
<dbReference type="Proteomes" id="UP000064412">
    <property type="component" value="Unassembled WGS sequence"/>
</dbReference>
<organism evidence="3 4">
    <name type="scientific">Elizabethkingia miricola</name>
    <name type="common">Chryseobacterium miricola</name>
    <dbReference type="NCBI Taxonomy" id="172045"/>
    <lineage>
        <taxon>Bacteria</taxon>
        <taxon>Pseudomonadati</taxon>
        <taxon>Bacteroidota</taxon>
        <taxon>Flavobacteriia</taxon>
        <taxon>Flavobacteriales</taxon>
        <taxon>Weeksellaceae</taxon>
        <taxon>Elizabethkingia</taxon>
    </lineage>
</organism>
<protein>
    <recommendedName>
        <fullName evidence="2">DUF5977 domain-containing protein</fullName>
    </recommendedName>
</protein>
<feature type="chain" id="PRO_5044745521" description="DUF5977 domain-containing protein" evidence="1">
    <location>
        <begin position="20"/>
        <end position="1197"/>
    </location>
</feature>
<feature type="signal peptide" evidence="1">
    <location>
        <begin position="1"/>
        <end position="19"/>
    </location>
</feature>
<accession>A0ABD4DQY2</accession>
<dbReference type="AlphaFoldDB" id="A0ABD4DQY2"/>
<keyword evidence="1" id="KW-0732">Signal</keyword>
<dbReference type="EMBL" id="LNOI01000001">
    <property type="protein sequence ID" value="KUY19867.1"/>
    <property type="molecule type" value="Genomic_DNA"/>
</dbReference>
<proteinExistence type="predicted"/>
<reference evidence="3 4" key="1">
    <citation type="submission" date="2015-11" db="EMBL/GenBank/DDBJ databases">
        <authorList>
            <person name="Nicholson A.C."/>
            <person name="Humrighouse B.W."/>
            <person name="Graziano J."/>
            <person name="Lasker B."/>
            <person name="Whitney A.M."/>
            <person name="Mcquiston J.R."/>
        </authorList>
    </citation>
    <scope>NUCLEOTIDE SEQUENCE [LARGE SCALE GENOMIC DNA]</scope>
    <source>
        <strain evidence="3 4">G4071</strain>
    </source>
</reference>
<evidence type="ECO:0000259" key="2">
    <source>
        <dbReference type="Pfam" id="PF19404"/>
    </source>
</evidence>
<dbReference type="RefSeq" id="WP_059343759.1">
    <property type="nucleotide sequence ID" value="NZ_FTQX01000002.1"/>
</dbReference>
<comment type="caution">
    <text evidence="3">The sequence shown here is derived from an EMBL/GenBank/DDBJ whole genome shotgun (WGS) entry which is preliminary data.</text>
</comment>
<name>A0ABD4DQY2_ELIMR</name>
<evidence type="ECO:0000313" key="3">
    <source>
        <dbReference type="EMBL" id="KUY19867.1"/>
    </source>
</evidence>
<gene>
    <name evidence="3" type="ORF">ATB95_02740</name>
</gene>
<evidence type="ECO:0000313" key="4">
    <source>
        <dbReference type="Proteomes" id="UP000064412"/>
    </source>
</evidence>
<sequence length="1197" mass="135261">MKKIVKMTIFALISSSISAQSIQNYTKDFYPQSPNASPFAINGKYPVNMYKGVPIISIPLFSSNNRSSNLNISLNYNVKSVKPETIPTWTGLGWNLNIGGSITRIVNGSVDEIYQSNYSPYDRFSYLDHYSLLDNPNWNSETALANYASTISPFGNTFPSQAPNPDEFILNIGGVTGSFYMNEKGQWIGRTRDGKTFKIEHLYKNDYVLNENVVAGSQYGADKTHHLKRILYGFNILMDDGTKYIFGQDNNTIEFSSSNETLDLNFNPQIIPSSWNIKQIEYPDGKKTMFTYTREDRAVFLLNKQSNRSFYSQGFGGFFDISNSEQGGAFNRTSMNRTHNVFLTKIEGEDFIIHLNKSISSQREYESLDYSFDSWELVYDEIHHWNNVYSNNQHWYKLDNISITDKAGKSIKNIIFNYNNDPNNRLLLNSMIVNDIEKYSFSYNPQKLPTYLSDATDHWGYYNGSNFFGENTFYNKTPDQLKNLFTNTYPLYKAPNLTLSKAETLEQITFPTGGKTYFEYELNDYSKYGDKDMSQASLKLNNTSTGKEIAGGLRIKNIKSCDENIKCISKTYKYLNDDGSSSGILPYKPLYLIEGSDSNINLNFWEFNSHSYQSLKDEDNSIGYSKVTETDDNGGKTETYFTNFDQTENIDIMGTMYYGWINLGLYKQLPFTSFSLMRGKPLKEIVYSDNKKISETSYIYNQKKDYIKAYSSLTKQFGTYNPDGAPFHQYNGISFATLVDAHYVNFNTSFLKQKITTQDNVSTINSYEYDNVYNLQPTLEKTTHASGDIIETKYQYPHEKSNQYMIEKNMIGIPLQTTKTKIEGSVSKTISNTEAKYPVSQAEANIVTSGFPLPKSIQNLDLQNPTISQTEITYDLYDTKGNILQYSEKGTKPTVIIWGYNQTQPIAKIEGAIYNQVSAYVSAIITASDADNTQGTDQSEQALIGALDLFRNNPALSGYQITTYTYNPLIGVTSITPPSGVREVYKYDSANRLESVKDINGNLLKEYQYKYKSKNENENTSYYNIIKSQTFTKNNCTPGTIPGTYTYTVPANKYTSTVSQADADQKAQNDINANGQEQTNLFATCTPPTSCTFNPVTTGIAATFTPSGSSIVYYNLNFNSSTKPYFNFDSKQNVLIGKIDLGCAPTSTFQIGKSEGGRYWMITIEPSGNFYLQLLNGSVNSGSFSISDSYSKNGSIN</sequence>
<evidence type="ECO:0000256" key="1">
    <source>
        <dbReference type="SAM" id="SignalP"/>
    </source>
</evidence>
<dbReference type="Pfam" id="PF19404">
    <property type="entry name" value="DUF5977"/>
    <property type="match status" value="1"/>
</dbReference>
<dbReference type="InterPro" id="IPR046020">
    <property type="entry name" value="DUF5977"/>
</dbReference>